<accession>A0A7Y2H2Y5</accession>
<evidence type="ECO:0000256" key="2">
    <source>
        <dbReference type="ARBA" id="ARBA00023150"/>
    </source>
</evidence>
<dbReference type="GO" id="GO:0097163">
    <property type="term" value="F:sulfur carrier activity"/>
    <property type="evidence" value="ECO:0007669"/>
    <property type="project" value="UniProtKB-UniRule"/>
</dbReference>
<dbReference type="EMBL" id="JABDJR010000414">
    <property type="protein sequence ID" value="NNF07148.1"/>
    <property type="molecule type" value="Genomic_DNA"/>
</dbReference>
<evidence type="ECO:0000256" key="3">
    <source>
        <dbReference type="HAMAP-Rule" id="MF_00187"/>
    </source>
</evidence>
<dbReference type="Pfam" id="PF02634">
    <property type="entry name" value="FdhD-NarQ"/>
    <property type="match status" value="1"/>
</dbReference>
<dbReference type="SUPFAM" id="SSF53927">
    <property type="entry name" value="Cytidine deaminase-like"/>
    <property type="match status" value="1"/>
</dbReference>
<comment type="caution">
    <text evidence="3">Lacks conserved residue(s) required for the propagation of feature annotation.</text>
</comment>
<dbReference type="Gene3D" id="3.10.20.10">
    <property type="match status" value="1"/>
</dbReference>
<dbReference type="GO" id="GO:0006777">
    <property type="term" value="P:Mo-molybdopterin cofactor biosynthetic process"/>
    <property type="evidence" value="ECO:0007669"/>
    <property type="project" value="UniProtKB-UniRule"/>
</dbReference>
<comment type="similarity">
    <text evidence="3">Belongs to the FdhD family.</text>
</comment>
<dbReference type="PANTHER" id="PTHR30592:SF1">
    <property type="entry name" value="SULFUR CARRIER PROTEIN FDHD"/>
    <property type="match status" value="1"/>
</dbReference>
<keyword evidence="2 3" id="KW-0501">Molybdenum cofactor biosynthesis</keyword>
<feature type="active site" description="Cysteine persulfide intermediate" evidence="3">
    <location>
        <position position="126"/>
    </location>
</feature>
<dbReference type="HAMAP" id="MF_00187">
    <property type="entry name" value="FdhD"/>
    <property type="match status" value="1"/>
</dbReference>
<protein>
    <recommendedName>
        <fullName evidence="3">Sulfur carrier protein FdhD</fullName>
    </recommendedName>
</protein>
<evidence type="ECO:0000313" key="5">
    <source>
        <dbReference type="Proteomes" id="UP000547674"/>
    </source>
</evidence>
<dbReference type="Gene3D" id="3.40.140.10">
    <property type="entry name" value="Cytidine Deaminase, domain 2"/>
    <property type="match status" value="1"/>
</dbReference>
<dbReference type="AlphaFoldDB" id="A0A7Y2H2Y5"/>
<sequence>MTGKRSIRDHQVSTFEKGQVTHRIDPVTVEEPLEIRLLREPSEGDLTPKRMSLAITMRTPGDDKELALGFLFSEGIIRSNSDVLGASPSKEEPEAARGNVMDIVLASHVSLDEKTLHRHTYINSSCGVCGKTSIDQLRQDGIKPPLGTEPIRSTWLHELPSKLEQEQQHFKSTGGLHAAAVLSESGDIQLLREDVGRHNAMDKVLGALLQSDELPLSHRGVLFSGRTSFELIQKAIMGGFPLIASVGAPSSLAIELATEFGVTLVGFLSASRFNVYSGAERIS</sequence>
<keyword evidence="1 3" id="KW-0963">Cytoplasm</keyword>
<keyword evidence="4" id="KW-0808">Transferase</keyword>
<proteinExistence type="inferred from homology"/>
<comment type="subcellular location">
    <subcellularLocation>
        <location evidence="3">Cytoplasm</location>
    </subcellularLocation>
</comment>
<gene>
    <name evidence="3 4" type="primary">fdhD</name>
    <name evidence="4" type="ORF">HKN21_10340</name>
</gene>
<dbReference type="InterPro" id="IPR003786">
    <property type="entry name" value="FdhD"/>
</dbReference>
<dbReference type="NCBIfam" id="TIGR00129">
    <property type="entry name" value="fdhD_narQ"/>
    <property type="match status" value="1"/>
</dbReference>
<name>A0A7Y2H2Y5_UNCEI</name>
<evidence type="ECO:0000256" key="1">
    <source>
        <dbReference type="ARBA" id="ARBA00022490"/>
    </source>
</evidence>
<dbReference type="GO" id="GO:0005737">
    <property type="term" value="C:cytoplasm"/>
    <property type="evidence" value="ECO:0007669"/>
    <property type="project" value="UniProtKB-SubCell"/>
</dbReference>
<comment type="function">
    <text evidence="3">Required for formate dehydrogenase (FDH) activity. Acts as a sulfur carrier protein that transfers sulfur from IscS to the molybdenum cofactor prior to its insertion into FDH.</text>
</comment>
<dbReference type="PANTHER" id="PTHR30592">
    <property type="entry name" value="FORMATE DEHYDROGENASE"/>
    <property type="match status" value="1"/>
</dbReference>
<comment type="caution">
    <text evidence="4">The sequence shown here is derived from an EMBL/GenBank/DDBJ whole genome shotgun (WGS) entry which is preliminary data.</text>
</comment>
<dbReference type="PIRSF" id="PIRSF015626">
    <property type="entry name" value="FdhD"/>
    <property type="match status" value="1"/>
</dbReference>
<reference evidence="4 5" key="1">
    <citation type="submission" date="2020-03" db="EMBL/GenBank/DDBJ databases">
        <title>Metabolic flexibility allows generalist bacteria to become dominant in a frequently disturbed ecosystem.</title>
        <authorList>
            <person name="Chen Y.-J."/>
            <person name="Leung P.M."/>
            <person name="Bay S.K."/>
            <person name="Hugenholtz P."/>
            <person name="Kessler A.J."/>
            <person name="Shelley G."/>
            <person name="Waite D.W."/>
            <person name="Cook P.L."/>
            <person name="Greening C."/>
        </authorList>
    </citation>
    <scope>NUCLEOTIDE SEQUENCE [LARGE SCALE GENOMIC DNA]</scope>
    <source>
        <strain evidence="4">SS_bin_28</strain>
    </source>
</reference>
<dbReference type="GO" id="GO:0016783">
    <property type="term" value="F:sulfurtransferase activity"/>
    <property type="evidence" value="ECO:0007669"/>
    <property type="project" value="InterPro"/>
</dbReference>
<dbReference type="InterPro" id="IPR016193">
    <property type="entry name" value="Cytidine_deaminase-like"/>
</dbReference>
<evidence type="ECO:0000313" key="4">
    <source>
        <dbReference type="EMBL" id="NNF07148.1"/>
    </source>
</evidence>
<organism evidence="4 5">
    <name type="scientific">Eiseniibacteriota bacterium</name>
    <dbReference type="NCBI Taxonomy" id="2212470"/>
    <lineage>
        <taxon>Bacteria</taxon>
        <taxon>Candidatus Eiseniibacteriota</taxon>
    </lineage>
</organism>
<dbReference type="Proteomes" id="UP000547674">
    <property type="component" value="Unassembled WGS sequence"/>
</dbReference>